<dbReference type="FunFam" id="3.30.40.10:FF:000037">
    <property type="entry name" value="Cdk-activating kinase assembly factor MAT1, centre"/>
    <property type="match status" value="1"/>
</dbReference>
<keyword evidence="4 9" id="KW-0863">Zinc-finger</keyword>
<dbReference type="PROSITE" id="PS00518">
    <property type="entry name" value="ZF_RING_1"/>
    <property type="match status" value="1"/>
</dbReference>
<dbReference type="GO" id="GO:0008270">
    <property type="term" value="F:zinc ion binding"/>
    <property type="evidence" value="ECO:0007669"/>
    <property type="project" value="UniProtKB-KW"/>
</dbReference>
<dbReference type="OMA" id="PNKRDYY"/>
<evidence type="ECO:0000256" key="8">
    <source>
        <dbReference type="ARBA" id="ARBA00033277"/>
    </source>
</evidence>
<dbReference type="InterPro" id="IPR004575">
    <property type="entry name" value="MAT1/Tfb3"/>
</dbReference>
<protein>
    <recommendedName>
        <fullName evidence="2">RNA polymerase II transcription factor B subunit 3</fullName>
    </recommendedName>
    <alternativeName>
        <fullName evidence="8">RNA polymerase II transcription factor B 38 kDa subunit</fullName>
    </alternativeName>
    <alternativeName>
        <fullName evidence="7">RNA polymerase II transcription factor B p38 subunit</fullName>
    </alternativeName>
</protein>
<dbReference type="GO" id="GO:0006357">
    <property type="term" value="P:regulation of transcription by RNA polymerase II"/>
    <property type="evidence" value="ECO:0007669"/>
    <property type="project" value="TreeGrafter"/>
</dbReference>
<dbReference type="CDD" id="cd16573">
    <property type="entry name" value="RING-HC_TFB3-like"/>
    <property type="match status" value="1"/>
</dbReference>
<dbReference type="PANTHER" id="PTHR12683:SF13">
    <property type="entry name" value="CDK-ACTIVATING KINASE ASSEMBLY FACTOR MAT1"/>
    <property type="match status" value="1"/>
</dbReference>
<dbReference type="AlphaFoldDB" id="A0A0D2NP91"/>
<reference evidence="13" key="1">
    <citation type="submission" date="2014-04" db="EMBL/GenBank/DDBJ databases">
        <title>Evolutionary Origins and Diversification of the Mycorrhizal Mutualists.</title>
        <authorList>
            <consortium name="DOE Joint Genome Institute"/>
            <consortium name="Mycorrhizal Genomics Consortium"/>
            <person name="Kohler A."/>
            <person name="Kuo A."/>
            <person name="Nagy L.G."/>
            <person name="Floudas D."/>
            <person name="Copeland A."/>
            <person name="Barry K.W."/>
            <person name="Cichocki N."/>
            <person name="Veneault-Fourrey C."/>
            <person name="LaButti K."/>
            <person name="Lindquist E.A."/>
            <person name="Lipzen A."/>
            <person name="Lundell T."/>
            <person name="Morin E."/>
            <person name="Murat C."/>
            <person name="Riley R."/>
            <person name="Ohm R."/>
            <person name="Sun H."/>
            <person name="Tunlid A."/>
            <person name="Henrissat B."/>
            <person name="Grigoriev I.V."/>
            <person name="Hibbett D.S."/>
            <person name="Martin F."/>
        </authorList>
    </citation>
    <scope>NUCLEOTIDE SEQUENCE [LARGE SCALE GENOMIC DNA]</scope>
    <source>
        <strain evidence="13">FD-334 SS-4</strain>
    </source>
</reference>
<feature type="region of interest" description="Disordered" evidence="10">
    <location>
        <begin position="210"/>
        <end position="242"/>
    </location>
</feature>
<dbReference type="InterPro" id="IPR017907">
    <property type="entry name" value="Znf_RING_CS"/>
</dbReference>
<organism evidence="12 13">
    <name type="scientific">Hypholoma sublateritium (strain FD-334 SS-4)</name>
    <dbReference type="NCBI Taxonomy" id="945553"/>
    <lineage>
        <taxon>Eukaryota</taxon>
        <taxon>Fungi</taxon>
        <taxon>Dikarya</taxon>
        <taxon>Basidiomycota</taxon>
        <taxon>Agaricomycotina</taxon>
        <taxon>Agaricomycetes</taxon>
        <taxon>Agaricomycetidae</taxon>
        <taxon>Agaricales</taxon>
        <taxon>Agaricineae</taxon>
        <taxon>Strophariaceae</taxon>
        <taxon>Hypholoma</taxon>
    </lineage>
</organism>
<dbReference type="PANTHER" id="PTHR12683">
    <property type="entry name" value="CDK-ACTIVATING KINASE ASSEMBLY FACTOR MAT1"/>
    <property type="match status" value="1"/>
</dbReference>
<feature type="compositionally biased region" description="Basic and acidic residues" evidence="10">
    <location>
        <begin position="210"/>
        <end position="231"/>
    </location>
</feature>
<dbReference type="InterPro" id="IPR015877">
    <property type="entry name" value="MAT1_centre"/>
</dbReference>
<feature type="compositionally biased region" description="Polar residues" evidence="10">
    <location>
        <begin position="23"/>
        <end position="42"/>
    </location>
</feature>
<dbReference type="GO" id="GO:0006289">
    <property type="term" value="P:nucleotide-excision repair"/>
    <property type="evidence" value="ECO:0007669"/>
    <property type="project" value="InterPro"/>
</dbReference>
<keyword evidence="5" id="KW-0862">Zinc</keyword>
<dbReference type="GO" id="GO:0070985">
    <property type="term" value="C:transcription factor TFIIK complex"/>
    <property type="evidence" value="ECO:0007669"/>
    <property type="project" value="UniProtKB-ARBA"/>
</dbReference>
<evidence type="ECO:0000256" key="6">
    <source>
        <dbReference type="ARBA" id="ARBA00023242"/>
    </source>
</evidence>
<proteinExistence type="predicted"/>
<feature type="region of interest" description="Disordered" evidence="10">
    <location>
        <begin position="1"/>
        <end position="48"/>
    </location>
</feature>
<evidence type="ECO:0000313" key="13">
    <source>
        <dbReference type="Proteomes" id="UP000054270"/>
    </source>
</evidence>
<dbReference type="Proteomes" id="UP000054270">
    <property type="component" value="Unassembled WGS sequence"/>
</dbReference>
<accession>A0A0D2NP91</accession>
<evidence type="ECO:0000256" key="7">
    <source>
        <dbReference type="ARBA" id="ARBA00029873"/>
    </source>
</evidence>
<keyword evidence="6" id="KW-0539">Nucleus</keyword>
<dbReference type="OrthoDB" id="5963at2759"/>
<feature type="compositionally biased region" description="Gly residues" evidence="10">
    <location>
        <begin position="1"/>
        <end position="11"/>
    </location>
</feature>
<keyword evidence="13" id="KW-1185">Reference proteome</keyword>
<sequence>MSLRPGVGGWLQGKTVRKGGGLSTSNTRSSTPQGVQSTSSTIFGGGVKDASGRTSEYFVRRRHSMDDQCPVCKSDRYLNPKLRLLVSSCYHKMCESCIDRLFTLGPAPCPICSKILRKLAFTPQTFEDLSVEKEVAVRRRIAKEFNKRRDDFPDLRAYNDYLEEVEDITFNLINEVDMPQTEARIAAYRAENAALIELNIQREEAYAQTLREQEDAEKRDREQRATQLRREEEEEREEREKDKREIIDKLETSDKNAAKLIAKSRANALKRTSARVASTTTVVHSNARLLRTRAAKDIPDVPHVPFKDNYYGYEDLYQLRPAGYEDFFSEAVRKDREGIMRAGGYRIEEAWDRALRDAVADLDLPPLMGLAPKTTSTMDSSGDVIMAEA</sequence>
<evidence type="ECO:0000256" key="9">
    <source>
        <dbReference type="PROSITE-ProRule" id="PRU00175"/>
    </source>
</evidence>
<dbReference type="GO" id="GO:0061575">
    <property type="term" value="F:cyclin-dependent protein serine/threonine kinase activator activity"/>
    <property type="evidence" value="ECO:0007669"/>
    <property type="project" value="InterPro"/>
</dbReference>
<dbReference type="Pfam" id="PF17121">
    <property type="entry name" value="zf-C3HC4_5"/>
    <property type="match status" value="1"/>
</dbReference>
<dbReference type="STRING" id="945553.A0A0D2NP91"/>
<dbReference type="InterPro" id="IPR013083">
    <property type="entry name" value="Znf_RING/FYVE/PHD"/>
</dbReference>
<dbReference type="SUPFAM" id="SSF57850">
    <property type="entry name" value="RING/U-box"/>
    <property type="match status" value="1"/>
</dbReference>
<evidence type="ECO:0000256" key="4">
    <source>
        <dbReference type="ARBA" id="ARBA00022771"/>
    </source>
</evidence>
<evidence type="ECO:0000256" key="3">
    <source>
        <dbReference type="ARBA" id="ARBA00022723"/>
    </source>
</evidence>
<evidence type="ECO:0000259" key="11">
    <source>
        <dbReference type="PROSITE" id="PS50089"/>
    </source>
</evidence>
<evidence type="ECO:0000256" key="5">
    <source>
        <dbReference type="ARBA" id="ARBA00022833"/>
    </source>
</evidence>
<dbReference type="InterPro" id="IPR001841">
    <property type="entry name" value="Znf_RING"/>
</dbReference>
<keyword evidence="3" id="KW-0479">Metal-binding</keyword>
<dbReference type="NCBIfam" id="TIGR00570">
    <property type="entry name" value="cdk7"/>
    <property type="match status" value="1"/>
</dbReference>
<dbReference type="Pfam" id="PF06391">
    <property type="entry name" value="MAT1"/>
    <property type="match status" value="1"/>
</dbReference>
<dbReference type="PROSITE" id="PS50089">
    <property type="entry name" value="ZF_RING_2"/>
    <property type="match status" value="1"/>
</dbReference>
<comment type="subcellular location">
    <subcellularLocation>
        <location evidence="1">Nucleus</location>
    </subcellularLocation>
</comment>
<dbReference type="Gene3D" id="3.30.40.10">
    <property type="entry name" value="Zinc/RING finger domain, C3HC4 (zinc finger)"/>
    <property type="match status" value="1"/>
</dbReference>
<evidence type="ECO:0000256" key="2">
    <source>
        <dbReference type="ARBA" id="ARBA00022257"/>
    </source>
</evidence>
<evidence type="ECO:0000256" key="10">
    <source>
        <dbReference type="SAM" id="MobiDB-lite"/>
    </source>
</evidence>
<dbReference type="SMART" id="SM00184">
    <property type="entry name" value="RING"/>
    <property type="match status" value="1"/>
</dbReference>
<evidence type="ECO:0000256" key="1">
    <source>
        <dbReference type="ARBA" id="ARBA00004123"/>
    </source>
</evidence>
<feature type="domain" description="RING-type" evidence="11">
    <location>
        <begin position="69"/>
        <end position="113"/>
    </location>
</feature>
<name>A0A0D2NP91_HYPSF</name>
<evidence type="ECO:0000313" key="12">
    <source>
        <dbReference type="EMBL" id="KJA18601.1"/>
    </source>
</evidence>
<gene>
    <name evidence="12" type="ORF">HYPSUDRAFT_190848</name>
</gene>
<dbReference type="EMBL" id="KN817587">
    <property type="protein sequence ID" value="KJA18601.1"/>
    <property type="molecule type" value="Genomic_DNA"/>
</dbReference>